<dbReference type="Proteomes" id="UP000015106">
    <property type="component" value="Chromosome 1"/>
</dbReference>
<reference evidence="2" key="1">
    <citation type="journal article" date="2013" name="Nature">
        <title>Draft genome of the wheat A-genome progenitor Triticum urartu.</title>
        <authorList>
            <person name="Ling H.Q."/>
            <person name="Zhao S."/>
            <person name="Liu D."/>
            <person name="Wang J."/>
            <person name="Sun H."/>
            <person name="Zhang C."/>
            <person name="Fan H."/>
            <person name="Li D."/>
            <person name="Dong L."/>
            <person name="Tao Y."/>
            <person name="Gao C."/>
            <person name="Wu H."/>
            <person name="Li Y."/>
            <person name="Cui Y."/>
            <person name="Guo X."/>
            <person name="Zheng S."/>
            <person name="Wang B."/>
            <person name="Yu K."/>
            <person name="Liang Q."/>
            <person name="Yang W."/>
            <person name="Lou X."/>
            <person name="Chen J."/>
            <person name="Feng M."/>
            <person name="Jian J."/>
            <person name="Zhang X."/>
            <person name="Luo G."/>
            <person name="Jiang Y."/>
            <person name="Liu J."/>
            <person name="Wang Z."/>
            <person name="Sha Y."/>
            <person name="Zhang B."/>
            <person name="Wu H."/>
            <person name="Tang D."/>
            <person name="Shen Q."/>
            <person name="Xue P."/>
            <person name="Zou S."/>
            <person name="Wang X."/>
            <person name="Liu X."/>
            <person name="Wang F."/>
            <person name="Yang Y."/>
            <person name="An X."/>
            <person name="Dong Z."/>
            <person name="Zhang K."/>
            <person name="Zhang X."/>
            <person name="Luo M.C."/>
            <person name="Dvorak J."/>
            <person name="Tong Y."/>
            <person name="Wang J."/>
            <person name="Yang H."/>
            <person name="Li Z."/>
            <person name="Wang D."/>
            <person name="Zhang A."/>
            <person name="Wang J."/>
        </authorList>
    </citation>
    <scope>NUCLEOTIDE SEQUENCE</scope>
    <source>
        <strain evidence="2">cv. G1812</strain>
    </source>
</reference>
<keyword evidence="2" id="KW-1185">Reference proteome</keyword>
<reference evidence="1" key="2">
    <citation type="submission" date="2018-03" db="EMBL/GenBank/DDBJ databases">
        <title>The Triticum urartu genome reveals the dynamic nature of wheat genome evolution.</title>
        <authorList>
            <person name="Ling H."/>
            <person name="Ma B."/>
            <person name="Shi X."/>
            <person name="Liu H."/>
            <person name="Dong L."/>
            <person name="Sun H."/>
            <person name="Cao Y."/>
            <person name="Gao Q."/>
            <person name="Zheng S."/>
            <person name="Li Y."/>
            <person name="Yu Y."/>
            <person name="Du H."/>
            <person name="Qi M."/>
            <person name="Li Y."/>
            <person name="Yu H."/>
            <person name="Cui Y."/>
            <person name="Wang N."/>
            <person name="Chen C."/>
            <person name="Wu H."/>
            <person name="Zhao Y."/>
            <person name="Zhang J."/>
            <person name="Li Y."/>
            <person name="Zhou W."/>
            <person name="Zhang B."/>
            <person name="Hu W."/>
            <person name="Eijk M."/>
            <person name="Tang J."/>
            <person name="Witsenboer H."/>
            <person name="Zhao S."/>
            <person name="Li Z."/>
            <person name="Zhang A."/>
            <person name="Wang D."/>
            <person name="Liang C."/>
        </authorList>
    </citation>
    <scope>NUCLEOTIDE SEQUENCE [LARGE SCALE GENOMIC DNA]</scope>
    <source>
        <strain evidence="1">cv. G1812</strain>
    </source>
</reference>
<organism evidence="1 2">
    <name type="scientific">Triticum urartu</name>
    <name type="common">Red wild einkorn</name>
    <name type="synonym">Crithodium urartu</name>
    <dbReference type="NCBI Taxonomy" id="4572"/>
    <lineage>
        <taxon>Eukaryota</taxon>
        <taxon>Viridiplantae</taxon>
        <taxon>Streptophyta</taxon>
        <taxon>Embryophyta</taxon>
        <taxon>Tracheophyta</taxon>
        <taxon>Spermatophyta</taxon>
        <taxon>Magnoliopsida</taxon>
        <taxon>Liliopsida</taxon>
        <taxon>Poales</taxon>
        <taxon>Poaceae</taxon>
        <taxon>BOP clade</taxon>
        <taxon>Pooideae</taxon>
        <taxon>Triticodae</taxon>
        <taxon>Triticeae</taxon>
        <taxon>Triticinae</taxon>
        <taxon>Triticum</taxon>
    </lineage>
</organism>
<name>A0A8R7JZ92_TRIUA</name>
<reference evidence="1" key="3">
    <citation type="submission" date="2022-06" db="UniProtKB">
        <authorList>
            <consortium name="EnsemblPlants"/>
        </authorList>
    </citation>
    <scope>IDENTIFICATION</scope>
</reference>
<protein>
    <submittedName>
        <fullName evidence="1">Uncharacterized protein</fullName>
    </submittedName>
</protein>
<dbReference type="AlphaFoldDB" id="A0A8R7JZ92"/>
<accession>A0A8R7JZ92</accession>
<evidence type="ECO:0000313" key="2">
    <source>
        <dbReference type="Proteomes" id="UP000015106"/>
    </source>
</evidence>
<proteinExistence type="predicted"/>
<dbReference type="EnsemblPlants" id="TuG1812G0100001963.01.T01">
    <property type="protein sequence ID" value="TuG1812G0100001963.01.T01.cds308121"/>
    <property type="gene ID" value="TuG1812G0100001963.01"/>
</dbReference>
<dbReference type="Gramene" id="TuG1812G0100001963.01.T01">
    <property type="protein sequence ID" value="TuG1812G0100001963.01.T01.cds308121"/>
    <property type="gene ID" value="TuG1812G0100001963.01"/>
</dbReference>
<sequence>MQGDFGFASPHGPCIIKFLTASNVTGSLSLSGISAHIISSVCEGLRCFPFSFPSRNISIWACGSPLFWNSIVKMTAFKKNYISKLPVIKKVQACITDK</sequence>
<evidence type="ECO:0000313" key="1">
    <source>
        <dbReference type="EnsemblPlants" id="TuG1812G0100001963.01.T01.cds308121"/>
    </source>
</evidence>